<evidence type="ECO:0000313" key="4">
    <source>
        <dbReference type="Proteomes" id="UP000671879"/>
    </source>
</evidence>
<proteinExistence type="inferred from homology"/>
<dbReference type="PANTHER" id="PTHR46268:SF6">
    <property type="entry name" value="UNIVERSAL STRESS PROTEIN UP12"/>
    <property type="match status" value="1"/>
</dbReference>
<dbReference type="EMBL" id="CP072943">
    <property type="protein sequence ID" value="QTX32974.1"/>
    <property type="molecule type" value="Genomic_DNA"/>
</dbReference>
<feature type="domain" description="UspA" evidence="2">
    <location>
        <begin position="1"/>
        <end position="140"/>
    </location>
</feature>
<keyword evidence="4" id="KW-1185">Reference proteome</keyword>
<evidence type="ECO:0000256" key="1">
    <source>
        <dbReference type="ARBA" id="ARBA00008791"/>
    </source>
</evidence>
<name>A0A9Q7AH51_9BACT</name>
<gene>
    <name evidence="3" type="ORF">KAR29_03410</name>
</gene>
<dbReference type="CDD" id="cd00293">
    <property type="entry name" value="USP-like"/>
    <property type="match status" value="1"/>
</dbReference>
<dbReference type="PRINTS" id="PR01438">
    <property type="entry name" value="UNVRSLSTRESS"/>
</dbReference>
<dbReference type="KEGG" id="aram:KAR29_03410"/>
<dbReference type="InterPro" id="IPR006015">
    <property type="entry name" value="Universal_stress_UspA"/>
</dbReference>
<dbReference type="RefSeq" id="WP_274374240.1">
    <property type="nucleotide sequence ID" value="NZ_CP072943.1"/>
</dbReference>
<organism evidence="3 4">
    <name type="scientific">Aminithiophilus ramosus</name>
    <dbReference type="NCBI Taxonomy" id="3029084"/>
    <lineage>
        <taxon>Bacteria</taxon>
        <taxon>Thermotogati</taxon>
        <taxon>Synergistota</taxon>
        <taxon>Synergistia</taxon>
        <taxon>Synergistales</taxon>
        <taxon>Aminithiophilaceae</taxon>
        <taxon>Aminithiophilus</taxon>
    </lineage>
</organism>
<dbReference type="Gene3D" id="3.40.50.620">
    <property type="entry name" value="HUPs"/>
    <property type="match status" value="1"/>
</dbReference>
<dbReference type="SUPFAM" id="SSF52402">
    <property type="entry name" value="Adenine nucleotide alpha hydrolases-like"/>
    <property type="match status" value="1"/>
</dbReference>
<comment type="similarity">
    <text evidence="1">Belongs to the universal stress protein A family.</text>
</comment>
<accession>A0A9Q7AH51</accession>
<reference evidence="4" key="1">
    <citation type="submission" date="2021-04" db="EMBL/GenBank/DDBJ databases">
        <title>A novel Synergistetes isolate from a pyrite-forming mixed culture.</title>
        <authorList>
            <person name="Bunk B."/>
            <person name="Sproer C."/>
            <person name="Spring S."/>
            <person name="Pester M."/>
        </authorList>
    </citation>
    <scope>NUCLEOTIDE SEQUENCE [LARGE SCALE GENOMIC DNA]</scope>
    <source>
        <strain evidence="4">J.5.4.2-T.3.5.2</strain>
    </source>
</reference>
<evidence type="ECO:0000313" key="3">
    <source>
        <dbReference type="EMBL" id="QTX32974.1"/>
    </source>
</evidence>
<protein>
    <submittedName>
        <fullName evidence="3">Universal stress protein</fullName>
    </submittedName>
</protein>
<dbReference type="Pfam" id="PF00582">
    <property type="entry name" value="Usp"/>
    <property type="match status" value="1"/>
</dbReference>
<dbReference type="AlphaFoldDB" id="A0A9Q7AH51"/>
<dbReference type="InterPro" id="IPR006016">
    <property type="entry name" value="UspA"/>
</dbReference>
<dbReference type="Proteomes" id="UP000671879">
    <property type="component" value="Chromosome"/>
</dbReference>
<sequence>MTSKILVAVDSSKLAQELVLFSLALSRRLGCPCDFIHVLPPIDPWLGYKAWLPQEAIKSAEEEARGKLTRLIARAEPASLPSIHIAQGSASEKIIEKVKEGGYDLLVVGHKGDNPLVEIVVGSTAASVARYAPCSVLIYRPGLDIL</sequence>
<evidence type="ECO:0000259" key="2">
    <source>
        <dbReference type="Pfam" id="PF00582"/>
    </source>
</evidence>
<dbReference type="PANTHER" id="PTHR46268">
    <property type="entry name" value="STRESS RESPONSE PROTEIN NHAX"/>
    <property type="match status" value="1"/>
</dbReference>
<dbReference type="InterPro" id="IPR014729">
    <property type="entry name" value="Rossmann-like_a/b/a_fold"/>
</dbReference>